<protein>
    <recommendedName>
        <fullName evidence="3">dTTP/UTP pyrophosphatase</fullName>
        <shortName evidence="3">dTTPase/UTPase</shortName>
        <ecNumber evidence="3">3.6.1.9</ecNumber>
    </recommendedName>
    <alternativeName>
        <fullName evidence="3">Nucleoside triphosphate pyrophosphatase</fullName>
    </alternativeName>
    <alternativeName>
        <fullName evidence="3">Nucleotide pyrophosphatase</fullName>
        <shortName evidence="3">Nucleotide PPase</shortName>
    </alternativeName>
</protein>
<evidence type="ECO:0000256" key="3">
    <source>
        <dbReference type="HAMAP-Rule" id="MF_00528"/>
    </source>
</evidence>
<comment type="catalytic activity">
    <reaction evidence="3">
        <text>UTP + H2O = UMP + diphosphate + H(+)</text>
        <dbReference type="Rhea" id="RHEA:29395"/>
        <dbReference type="ChEBI" id="CHEBI:15377"/>
        <dbReference type="ChEBI" id="CHEBI:15378"/>
        <dbReference type="ChEBI" id="CHEBI:33019"/>
        <dbReference type="ChEBI" id="CHEBI:46398"/>
        <dbReference type="ChEBI" id="CHEBI:57865"/>
        <dbReference type="EC" id="3.6.1.9"/>
    </reaction>
</comment>
<accession>A0ABS2N1Q6</accession>
<feature type="site" description="Important for substrate specificity" evidence="3">
    <location>
        <position position="69"/>
    </location>
</feature>
<keyword evidence="3" id="KW-0963">Cytoplasm</keyword>
<evidence type="ECO:0000313" key="5">
    <source>
        <dbReference type="Proteomes" id="UP001296943"/>
    </source>
</evidence>
<comment type="catalytic activity">
    <reaction evidence="3">
        <text>dTTP + H2O = dTMP + diphosphate + H(+)</text>
        <dbReference type="Rhea" id="RHEA:28534"/>
        <dbReference type="ChEBI" id="CHEBI:15377"/>
        <dbReference type="ChEBI" id="CHEBI:15378"/>
        <dbReference type="ChEBI" id="CHEBI:33019"/>
        <dbReference type="ChEBI" id="CHEBI:37568"/>
        <dbReference type="ChEBI" id="CHEBI:63528"/>
        <dbReference type="EC" id="3.6.1.9"/>
    </reaction>
</comment>
<dbReference type="RefSeq" id="WP_204500142.1">
    <property type="nucleotide sequence ID" value="NZ_JAFBDR010000013.1"/>
</dbReference>
<dbReference type="Gene3D" id="3.90.950.10">
    <property type="match status" value="1"/>
</dbReference>
<feature type="active site" description="Proton acceptor" evidence="3">
    <location>
        <position position="68"/>
    </location>
</feature>
<keyword evidence="2 3" id="KW-0378">Hydrolase</keyword>
<feature type="site" description="Important for substrate specificity" evidence="3">
    <location>
        <position position="12"/>
    </location>
</feature>
<dbReference type="PANTHER" id="PTHR43213">
    <property type="entry name" value="BIFUNCTIONAL DTTP/UTP PYROPHOSPHATASE/METHYLTRANSFERASE PROTEIN-RELATED"/>
    <property type="match status" value="1"/>
</dbReference>
<dbReference type="HAMAP" id="MF_00528">
    <property type="entry name" value="Maf"/>
    <property type="match status" value="1"/>
</dbReference>
<dbReference type="SUPFAM" id="SSF52972">
    <property type="entry name" value="ITPase-like"/>
    <property type="match status" value="1"/>
</dbReference>
<dbReference type="NCBIfam" id="TIGR00172">
    <property type="entry name" value="maf"/>
    <property type="match status" value="1"/>
</dbReference>
<comment type="function">
    <text evidence="3">Nucleoside triphosphate pyrophosphatase that hydrolyzes dTTP and UTP. May have a dual role in cell division arrest and in preventing the incorporation of modified nucleotides into cellular nucleic acids.</text>
</comment>
<dbReference type="EC" id="3.6.1.9" evidence="3"/>
<dbReference type="PANTHER" id="PTHR43213:SF5">
    <property type="entry name" value="BIFUNCTIONAL DTTP_UTP PYROPHOSPHATASE_METHYLTRANSFERASE PROTEIN-RELATED"/>
    <property type="match status" value="1"/>
</dbReference>
<comment type="subcellular location">
    <subcellularLocation>
        <location evidence="3">Cytoplasm</location>
    </subcellularLocation>
</comment>
<comment type="similarity">
    <text evidence="3">Belongs to the Maf family. YhdE subfamily.</text>
</comment>
<dbReference type="CDD" id="cd00555">
    <property type="entry name" value="Maf"/>
    <property type="match status" value="1"/>
</dbReference>
<dbReference type="InterPro" id="IPR003697">
    <property type="entry name" value="Maf-like"/>
</dbReference>
<name>A0ABS2N1Q6_9BACI</name>
<gene>
    <name evidence="4" type="ORF">JOC48_002527</name>
</gene>
<evidence type="ECO:0000256" key="1">
    <source>
        <dbReference type="ARBA" id="ARBA00001968"/>
    </source>
</evidence>
<dbReference type="Proteomes" id="UP001296943">
    <property type="component" value="Unassembled WGS sequence"/>
</dbReference>
<evidence type="ECO:0000256" key="2">
    <source>
        <dbReference type="ARBA" id="ARBA00022801"/>
    </source>
</evidence>
<dbReference type="Pfam" id="PF02545">
    <property type="entry name" value="Maf"/>
    <property type="match status" value="1"/>
</dbReference>
<dbReference type="InterPro" id="IPR029001">
    <property type="entry name" value="ITPase-like_fam"/>
</dbReference>
<sequence>MAELVLASGSPRRRDLLEQVGFSFVVRSTNIDESFVTADDPKALVESLAQRKGQAISLKEKQVVLSADTVVCYEGNVLTKPDNDDQALQMLNMLNGKEHQVYTGVMIRSLSEEVIFSTVTNVEFWNVPEQVLLQYMNTGEPFDKAGGYGIQSVGAFLVKQIRGDYFNVVGLPISRVVQELIRFHIYPSFFK</sequence>
<evidence type="ECO:0000313" key="4">
    <source>
        <dbReference type="EMBL" id="MBM7572026.1"/>
    </source>
</evidence>
<comment type="caution">
    <text evidence="3">Lacks conserved residue(s) required for the propagation of feature annotation.</text>
</comment>
<dbReference type="PIRSF" id="PIRSF006305">
    <property type="entry name" value="Maf"/>
    <property type="match status" value="1"/>
</dbReference>
<feature type="site" description="Important for substrate specificity" evidence="3">
    <location>
        <position position="151"/>
    </location>
</feature>
<comment type="caution">
    <text evidence="4">The sequence shown here is derived from an EMBL/GenBank/DDBJ whole genome shotgun (WGS) entry which is preliminary data.</text>
</comment>
<comment type="cofactor">
    <cofactor evidence="1 3">
        <name>a divalent metal cation</name>
        <dbReference type="ChEBI" id="CHEBI:60240"/>
    </cofactor>
</comment>
<reference evidence="4 5" key="1">
    <citation type="submission" date="2021-01" db="EMBL/GenBank/DDBJ databases">
        <title>Genomic Encyclopedia of Type Strains, Phase IV (KMG-IV): sequencing the most valuable type-strain genomes for metagenomic binning, comparative biology and taxonomic classification.</title>
        <authorList>
            <person name="Goeker M."/>
        </authorList>
    </citation>
    <scope>NUCLEOTIDE SEQUENCE [LARGE SCALE GENOMIC DNA]</scope>
    <source>
        <strain evidence="4 5">DSM 23711</strain>
    </source>
</reference>
<organism evidence="4 5">
    <name type="scientific">Aquibacillus albus</name>
    <dbReference type="NCBI Taxonomy" id="1168171"/>
    <lineage>
        <taxon>Bacteria</taxon>
        <taxon>Bacillati</taxon>
        <taxon>Bacillota</taxon>
        <taxon>Bacilli</taxon>
        <taxon>Bacillales</taxon>
        <taxon>Bacillaceae</taxon>
        <taxon>Aquibacillus</taxon>
    </lineage>
</organism>
<keyword evidence="3" id="KW-0546">Nucleotide metabolism</keyword>
<keyword evidence="5" id="KW-1185">Reference proteome</keyword>
<dbReference type="EMBL" id="JAFBDR010000013">
    <property type="protein sequence ID" value="MBM7572026.1"/>
    <property type="molecule type" value="Genomic_DNA"/>
</dbReference>
<proteinExistence type="inferred from homology"/>